<dbReference type="Gene3D" id="3.30.565.10">
    <property type="entry name" value="Histidine kinase-like ATPase, C-terminal domain"/>
    <property type="match status" value="1"/>
</dbReference>
<dbReference type="Proteomes" id="UP000198415">
    <property type="component" value="Unassembled WGS sequence"/>
</dbReference>
<dbReference type="GO" id="GO:0000160">
    <property type="term" value="P:phosphorelay signal transduction system"/>
    <property type="evidence" value="ECO:0007669"/>
    <property type="project" value="TreeGrafter"/>
</dbReference>
<feature type="compositionally biased region" description="Polar residues" evidence="6">
    <location>
        <begin position="415"/>
        <end position="424"/>
    </location>
</feature>
<evidence type="ECO:0000256" key="1">
    <source>
        <dbReference type="ARBA" id="ARBA00000085"/>
    </source>
</evidence>
<evidence type="ECO:0000256" key="6">
    <source>
        <dbReference type="SAM" id="MobiDB-lite"/>
    </source>
</evidence>
<reference evidence="8 9" key="1">
    <citation type="submission" date="2017-06" db="EMBL/GenBank/DDBJ databases">
        <authorList>
            <person name="Kim H.J."/>
            <person name="Triplett B.A."/>
        </authorList>
    </citation>
    <scope>NUCLEOTIDE SEQUENCE [LARGE SCALE GENOMIC DNA]</scope>
    <source>
        <strain evidence="8 9">DSM 43151</strain>
    </source>
</reference>
<dbReference type="EMBL" id="FZNR01000001">
    <property type="protein sequence ID" value="SNR25753.1"/>
    <property type="molecule type" value="Genomic_DNA"/>
</dbReference>
<evidence type="ECO:0000256" key="2">
    <source>
        <dbReference type="ARBA" id="ARBA00012438"/>
    </source>
</evidence>
<dbReference type="PANTHER" id="PTHR45436">
    <property type="entry name" value="SENSOR HISTIDINE KINASE YKOH"/>
    <property type="match status" value="1"/>
</dbReference>
<protein>
    <recommendedName>
        <fullName evidence="2">histidine kinase</fullName>
        <ecNumber evidence="2">2.7.13.3</ecNumber>
    </recommendedName>
</protein>
<evidence type="ECO:0000256" key="4">
    <source>
        <dbReference type="ARBA" id="ARBA00022679"/>
    </source>
</evidence>
<dbReference type="PANTHER" id="PTHR45436:SF5">
    <property type="entry name" value="SENSOR HISTIDINE KINASE TRCS"/>
    <property type="match status" value="1"/>
</dbReference>
<organism evidence="8 9">
    <name type="scientific">Actinoplanes regularis</name>
    <dbReference type="NCBI Taxonomy" id="52697"/>
    <lineage>
        <taxon>Bacteria</taxon>
        <taxon>Bacillati</taxon>
        <taxon>Actinomycetota</taxon>
        <taxon>Actinomycetes</taxon>
        <taxon>Micromonosporales</taxon>
        <taxon>Micromonosporaceae</taxon>
        <taxon>Actinoplanes</taxon>
    </lineage>
</organism>
<dbReference type="InterPro" id="IPR036890">
    <property type="entry name" value="HATPase_C_sf"/>
</dbReference>
<evidence type="ECO:0000313" key="9">
    <source>
        <dbReference type="Proteomes" id="UP000198415"/>
    </source>
</evidence>
<evidence type="ECO:0000256" key="3">
    <source>
        <dbReference type="ARBA" id="ARBA00022553"/>
    </source>
</evidence>
<sequence>MPGAGRWLSWSRRRRPDQGDLPAAPEQAPAPPEPQPEAAQLPQPVEKPDPWRPIAGEFALRLLTLTWEAVHHIGEAEFREQDPERRKILFRIDHSVTRVRRLAENLRVLTGEPFDDPDQQITSLRDVTHAAGSAVEHYERLHFGPIADLAVAAVAADDVIRILTELIDNADRYSPPTEPVTISAHLTGDGDVVIRVEDVGIGLNPAHLPWIERLLSDPAGPDAGDLHPGHLGLTVAAVLTRRHSSLRVRLVPRQARGTTAMLLIGAELLCEAPRSEPMAAPASVPAAAPPLTGNHQNDVTMVLPVLQKPMPRRVPGSVRGAGLPPAAPVPAPAHQTAWHDDAADFNAGVDAARANASQQSATPQPSVASQRSATPQESTASQQSALQQSTTSQQSALQQSTTSQQSVLQQSTALRQSAPQQSIAPQEEPKDRND</sequence>
<feature type="compositionally biased region" description="Low complexity" evidence="6">
    <location>
        <begin position="378"/>
        <end position="414"/>
    </location>
</feature>
<keyword evidence="5 8" id="KW-0418">Kinase</keyword>
<dbReference type="OrthoDB" id="4349881at2"/>
<dbReference type="GO" id="GO:0004673">
    <property type="term" value="F:protein histidine kinase activity"/>
    <property type="evidence" value="ECO:0007669"/>
    <property type="project" value="UniProtKB-EC"/>
</dbReference>
<feature type="compositionally biased region" description="Polar residues" evidence="6">
    <location>
        <begin position="355"/>
        <end position="377"/>
    </location>
</feature>
<keyword evidence="3" id="KW-0597">Phosphoprotein</keyword>
<dbReference type="RefSeq" id="WP_089291012.1">
    <property type="nucleotide sequence ID" value="NZ_BOMU01000012.1"/>
</dbReference>
<accession>A0A238UWP3</accession>
<evidence type="ECO:0000256" key="5">
    <source>
        <dbReference type="ARBA" id="ARBA00022777"/>
    </source>
</evidence>
<feature type="region of interest" description="Disordered" evidence="6">
    <location>
        <begin position="1"/>
        <end position="50"/>
    </location>
</feature>
<dbReference type="Pfam" id="PF02518">
    <property type="entry name" value="HATPase_c"/>
    <property type="match status" value="1"/>
</dbReference>
<evidence type="ECO:0000313" key="8">
    <source>
        <dbReference type="EMBL" id="SNR25753.1"/>
    </source>
</evidence>
<comment type="catalytic activity">
    <reaction evidence="1">
        <text>ATP + protein L-histidine = ADP + protein N-phospho-L-histidine.</text>
        <dbReference type="EC" id="2.7.13.3"/>
    </reaction>
</comment>
<dbReference type="SUPFAM" id="SSF55874">
    <property type="entry name" value="ATPase domain of HSP90 chaperone/DNA topoisomerase II/histidine kinase"/>
    <property type="match status" value="1"/>
</dbReference>
<dbReference type="InterPro" id="IPR003594">
    <property type="entry name" value="HATPase_dom"/>
</dbReference>
<evidence type="ECO:0000259" key="7">
    <source>
        <dbReference type="Pfam" id="PF02518"/>
    </source>
</evidence>
<name>A0A238UWP3_9ACTN</name>
<keyword evidence="4" id="KW-0808">Transferase</keyword>
<dbReference type="AlphaFoldDB" id="A0A238UWP3"/>
<keyword evidence="9" id="KW-1185">Reference proteome</keyword>
<feature type="region of interest" description="Disordered" evidence="6">
    <location>
        <begin position="353"/>
        <end position="434"/>
    </location>
</feature>
<feature type="region of interest" description="Disordered" evidence="6">
    <location>
        <begin position="315"/>
        <end position="334"/>
    </location>
</feature>
<dbReference type="InterPro" id="IPR050428">
    <property type="entry name" value="TCS_sensor_his_kinase"/>
</dbReference>
<dbReference type="EC" id="2.7.13.3" evidence="2"/>
<gene>
    <name evidence="8" type="ORF">SAMN06264365_101183</name>
</gene>
<feature type="domain" description="Histidine kinase/HSP90-like ATPase" evidence="7">
    <location>
        <begin position="157"/>
        <end position="262"/>
    </location>
</feature>
<proteinExistence type="predicted"/>
<dbReference type="GO" id="GO:0005886">
    <property type="term" value="C:plasma membrane"/>
    <property type="evidence" value="ECO:0007669"/>
    <property type="project" value="TreeGrafter"/>
</dbReference>